<evidence type="ECO:0000256" key="2">
    <source>
        <dbReference type="ARBA" id="ARBA00009435"/>
    </source>
</evidence>
<organism evidence="8 9">
    <name type="scientific">Trichogramma kaykai</name>
    <dbReference type="NCBI Taxonomy" id="54128"/>
    <lineage>
        <taxon>Eukaryota</taxon>
        <taxon>Metazoa</taxon>
        <taxon>Ecdysozoa</taxon>
        <taxon>Arthropoda</taxon>
        <taxon>Hexapoda</taxon>
        <taxon>Insecta</taxon>
        <taxon>Pterygota</taxon>
        <taxon>Neoptera</taxon>
        <taxon>Endopterygota</taxon>
        <taxon>Hymenoptera</taxon>
        <taxon>Apocrita</taxon>
        <taxon>Proctotrupomorpha</taxon>
        <taxon>Chalcidoidea</taxon>
        <taxon>Trichogrammatidae</taxon>
        <taxon>Trichogramma</taxon>
    </lineage>
</organism>
<dbReference type="InterPro" id="IPR001680">
    <property type="entry name" value="WD40_rpt"/>
</dbReference>
<dbReference type="GO" id="GO:0005634">
    <property type="term" value="C:nucleus"/>
    <property type="evidence" value="ECO:0007669"/>
    <property type="project" value="UniProtKB-SubCell"/>
</dbReference>
<dbReference type="SUPFAM" id="SSF160897">
    <property type="entry name" value="Taf5 N-terminal domain-like"/>
    <property type="match status" value="1"/>
</dbReference>
<sequence length="586" mass="66640">MKMKRSNKLDVINSTVESYLKRRRYQDPEVLKKTDKDNCCSSEEMILNVTAECSASRDNSFVFSAINNDVLAAEQAYQKLKQCILGLNKTRIKHELQNILYPIFCHLYLEILNTGNRQAAVQFMKTNQTDFWSDKERDFLEELSSVFSTQDIELRPFVNAFRTKKYKVELSDTAHNLLQKFLIKEGHIIIMQVINKHITVKKNLSGIQPKMDETEEVCEKKSQITINGHVDQSCNTDVDNYTRELQEAIRLMQNSAHQSLRIFGISNAVDHASCGILSPNMSKLFAGFDTAEIRLWGIGDTVLTRPTLVKPSITLACDPEPTLMEIDEHEDETGAIIMRGHSDVIHDMRYIQEPEVLLTVSSDKDMRAWRLSDYTCAATYRGHNYPVWCMDTSAFDMYIATGSHDRTAKLWTLDRTFPLRIYAGHEMDVNCIRFHANSKYLATASSDSSIKLWQIDNGNLLRSFSSTKSMVFSLAFSPDGHYLASAGDSKSIMIWDLNKNTMLTELKGHENSIMKLDWSSDGEFIASSSVDGNVLIWPTQEYIKLGISDSTNNAPMSNPQNFVTRCKSILSLRYFKNNSLVCIGTT</sequence>
<evidence type="ECO:0000259" key="7">
    <source>
        <dbReference type="Pfam" id="PF04494"/>
    </source>
</evidence>
<evidence type="ECO:0000256" key="1">
    <source>
        <dbReference type="ARBA" id="ARBA00004123"/>
    </source>
</evidence>
<dbReference type="SUPFAM" id="SSF50978">
    <property type="entry name" value="WD40 repeat-like"/>
    <property type="match status" value="1"/>
</dbReference>
<evidence type="ECO:0000256" key="3">
    <source>
        <dbReference type="ARBA" id="ARBA00022574"/>
    </source>
</evidence>
<reference evidence="8 9" key="1">
    <citation type="journal article" date="2024" name="bioRxiv">
        <title>A reference genome for Trichogramma kaykai: A tiny desert-dwelling parasitoid wasp with competing sex-ratio distorters.</title>
        <authorList>
            <person name="Culotta J."/>
            <person name="Lindsey A.R."/>
        </authorList>
    </citation>
    <scope>NUCLEOTIDE SEQUENCE [LARGE SCALE GENOMIC DNA]</scope>
    <source>
        <strain evidence="8 9">KSX58</strain>
    </source>
</reference>
<evidence type="ECO:0000313" key="9">
    <source>
        <dbReference type="Proteomes" id="UP001627154"/>
    </source>
</evidence>
<name>A0ABD2W911_9HYME</name>
<keyword evidence="5" id="KW-0539">Nucleus</keyword>
<dbReference type="InterPro" id="IPR020472">
    <property type="entry name" value="WD40_PAC1"/>
</dbReference>
<dbReference type="Pfam" id="PF04494">
    <property type="entry name" value="TFIID_NTD2"/>
    <property type="match status" value="1"/>
</dbReference>
<dbReference type="InterPro" id="IPR007582">
    <property type="entry name" value="TFIID_NTD2"/>
</dbReference>
<keyword evidence="4" id="KW-0677">Repeat</keyword>
<feature type="repeat" description="WD" evidence="6">
    <location>
        <begin position="422"/>
        <end position="463"/>
    </location>
</feature>
<comment type="similarity">
    <text evidence="2">Belongs to the WD repeat TAF5 family.</text>
</comment>
<feature type="repeat" description="WD" evidence="6">
    <location>
        <begin position="464"/>
        <end position="505"/>
    </location>
</feature>
<evidence type="ECO:0000313" key="8">
    <source>
        <dbReference type="EMBL" id="KAL3389326.1"/>
    </source>
</evidence>
<dbReference type="Proteomes" id="UP001627154">
    <property type="component" value="Unassembled WGS sequence"/>
</dbReference>
<keyword evidence="3 6" id="KW-0853">WD repeat</keyword>
<dbReference type="Pfam" id="PF00400">
    <property type="entry name" value="WD40"/>
    <property type="match status" value="4"/>
</dbReference>
<comment type="subcellular location">
    <subcellularLocation>
        <location evidence="1">Nucleus</location>
    </subcellularLocation>
</comment>
<evidence type="ECO:0000256" key="5">
    <source>
        <dbReference type="ARBA" id="ARBA00023242"/>
    </source>
</evidence>
<dbReference type="InterPro" id="IPR037264">
    <property type="entry name" value="TFIID_NTD2_sf"/>
</dbReference>
<dbReference type="PANTHER" id="PTHR19879">
    <property type="entry name" value="TRANSCRIPTION INITIATION FACTOR TFIID"/>
    <property type="match status" value="1"/>
</dbReference>
<comment type="caution">
    <text evidence="8">The sequence shown here is derived from an EMBL/GenBank/DDBJ whole genome shotgun (WGS) entry which is preliminary data.</text>
</comment>
<gene>
    <name evidence="8" type="ORF">TKK_015569</name>
</gene>
<keyword evidence="9" id="KW-1185">Reference proteome</keyword>
<feature type="repeat" description="WD" evidence="6">
    <location>
        <begin position="338"/>
        <end position="379"/>
    </location>
</feature>
<proteinExistence type="inferred from homology"/>
<protein>
    <recommendedName>
        <fullName evidence="7">TFIID subunit TAF5 NTD2 domain-containing protein</fullName>
    </recommendedName>
</protein>
<feature type="repeat" description="WD" evidence="6">
    <location>
        <begin position="380"/>
        <end position="414"/>
    </location>
</feature>
<dbReference type="EMBL" id="JBJJXI010000123">
    <property type="protein sequence ID" value="KAL3389326.1"/>
    <property type="molecule type" value="Genomic_DNA"/>
</dbReference>
<dbReference type="CDD" id="cd00200">
    <property type="entry name" value="WD40"/>
    <property type="match status" value="1"/>
</dbReference>
<feature type="repeat" description="WD" evidence="6">
    <location>
        <begin position="506"/>
        <end position="537"/>
    </location>
</feature>
<evidence type="ECO:0000256" key="6">
    <source>
        <dbReference type="PROSITE-ProRule" id="PRU00221"/>
    </source>
</evidence>
<dbReference type="CDD" id="cd08044">
    <property type="entry name" value="TAF5_NTD2"/>
    <property type="match status" value="1"/>
</dbReference>
<dbReference type="PROSITE" id="PS50082">
    <property type="entry name" value="WD_REPEATS_2"/>
    <property type="match status" value="5"/>
</dbReference>
<dbReference type="Gene3D" id="2.130.10.10">
    <property type="entry name" value="YVTN repeat-like/Quinoprotein amine dehydrogenase"/>
    <property type="match status" value="2"/>
</dbReference>
<dbReference type="InterPro" id="IPR036322">
    <property type="entry name" value="WD40_repeat_dom_sf"/>
</dbReference>
<dbReference type="PANTHER" id="PTHR19879:SF5">
    <property type="entry name" value="WD REPEAT-CONTAINING PROTEIN 55 HOMOLOG"/>
    <property type="match status" value="1"/>
</dbReference>
<dbReference type="AlphaFoldDB" id="A0ABD2W911"/>
<dbReference type="InterPro" id="IPR015943">
    <property type="entry name" value="WD40/YVTN_repeat-like_dom_sf"/>
</dbReference>
<dbReference type="SMART" id="SM00320">
    <property type="entry name" value="WD40"/>
    <property type="match status" value="5"/>
</dbReference>
<evidence type="ECO:0000256" key="4">
    <source>
        <dbReference type="ARBA" id="ARBA00022737"/>
    </source>
</evidence>
<dbReference type="Gene3D" id="1.25.40.500">
    <property type="entry name" value="TFIID subunit TAF5, NTD2 domain"/>
    <property type="match status" value="1"/>
</dbReference>
<dbReference type="PROSITE" id="PS50294">
    <property type="entry name" value="WD_REPEATS_REGION"/>
    <property type="match status" value="5"/>
</dbReference>
<feature type="domain" description="TFIID subunit TAF5 NTD2" evidence="7">
    <location>
        <begin position="72"/>
        <end position="198"/>
    </location>
</feature>
<accession>A0ABD2W911</accession>
<dbReference type="PRINTS" id="PR00320">
    <property type="entry name" value="GPROTEINBRPT"/>
</dbReference>